<dbReference type="SUPFAM" id="SSF50475">
    <property type="entry name" value="FMN-binding split barrel"/>
    <property type="match status" value="1"/>
</dbReference>
<gene>
    <name evidence="2" type="ORF">ACFPQ9_32460</name>
</gene>
<dbReference type="EMBL" id="JBHSKM010000025">
    <property type="protein sequence ID" value="MFC5218567.1"/>
    <property type="molecule type" value="Genomic_DNA"/>
</dbReference>
<dbReference type="Pfam" id="PF01243">
    <property type="entry name" value="PNPOx_N"/>
    <property type="match status" value="1"/>
</dbReference>
<name>A0ABW0CUK2_STRCD</name>
<accession>A0ABW0CUK2</accession>
<organism evidence="2 3">
    <name type="scientific">Streptomyces coerulescens</name>
    <dbReference type="NCBI Taxonomy" id="29304"/>
    <lineage>
        <taxon>Bacteria</taxon>
        <taxon>Bacillati</taxon>
        <taxon>Actinomycetota</taxon>
        <taxon>Actinomycetes</taxon>
        <taxon>Kitasatosporales</taxon>
        <taxon>Streptomycetaceae</taxon>
        <taxon>Streptomyces</taxon>
    </lineage>
</organism>
<evidence type="ECO:0000313" key="2">
    <source>
        <dbReference type="EMBL" id="MFC5218567.1"/>
    </source>
</evidence>
<dbReference type="Proteomes" id="UP001596263">
    <property type="component" value="Unassembled WGS sequence"/>
</dbReference>
<dbReference type="InterPro" id="IPR011576">
    <property type="entry name" value="Pyridox_Oxase_N"/>
</dbReference>
<reference evidence="3" key="1">
    <citation type="journal article" date="2019" name="Int. J. Syst. Evol. Microbiol.">
        <title>The Global Catalogue of Microorganisms (GCM) 10K type strain sequencing project: providing services to taxonomists for standard genome sequencing and annotation.</title>
        <authorList>
            <consortium name="The Broad Institute Genomics Platform"/>
            <consortium name="The Broad Institute Genome Sequencing Center for Infectious Disease"/>
            <person name="Wu L."/>
            <person name="Ma J."/>
        </authorList>
    </citation>
    <scope>NUCLEOTIDE SEQUENCE [LARGE SCALE GENOMIC DNA]</scope>
    <source>
        <strain evidence="3">KCTC 42586</strain>
    </source>
</reference>
<evidence type="ECO:0000259" key="1">
    <source>
        <dbReference type="Pfam" id="PF01243"/>
    </source>
</evidence>
<dbReference type="RefSeq" id="WP_380861492.1">
    <property type="nucleotide sequence ID" value="NZ_JBHSKM010000025.1"/>
</dbReference>
<sequence length="152" mass="17380">MTIMDEPRGRERRKRDVLDRLERETDIWVATADGDGVPCLVALWFVRDGEALWPATRPGNPTGRNLGSGRRTRLALGDTRDVVLIDGEVDVHTREEVPAAAAEAFRVKTGWDPRGDSARYAYYRVRPHAVQAWHEVRELPQRHLMRNGTWLV</sequence>
<proteinExistence type="predicted"/>
<feature type="domain" description="Pyridoxamine 5'-phosphate oxidase N-terminal" evidence="1">
    <location>
        <begin position="19"/>
        <end position="133"/>
    </location>
</feature>
<comment type="caution">
    <text evidence="2">The sequence shown here is derived from an EMBL/GenBank/DDBJ whole genome shotgun (WGS) entry which is preliminary data.</text>
</comment>
<protein>
    <submittedName>
        <fullName evidence="2">Pyridoxamine 5'-phosphate oxidase family protein</fullName>
    </submittedName>
</protein>
<dbReference type="Gene3D" id="2.30.110.10">
    <property type="entry name" value="Electron Transport, Fmn-binding Protein, Chain A"/>
    <property type="match status" value="1"/>
</dbReference>
<keyword evidence="3" id="KW-1185">Reference proteome</keyword>
<dbReference type="InterPro" id="IPR012349">
    <property type="entry name" value="Split_barrel_FMN-bd"/>
</dbReference>
<evidence type="ECO:0000313" key="3">
    <source>
        <dbReference type="Proteomes" id="UP001596263"/>
    </source>
</evidence>